<keyword evidence="2" id="KW-1133">Transmembrane helix</keyword>
<keyword evidence="4" id="KW-1185">Reference proteome</keyword>
<evidence type="ECO:0008006" key="5">
    <source>
        <dbReference type="Google" id="ProtNLM"/>
    </source>
</evidence>
<keyword evidence="2" id="KW-0472">Membrane</keyword>
<dbReference type="SUPFAM" id="SSF51126">
    <property type="entry name" value="Pectin lyase-like"/>
    <property type="match status" value="2"/>
</dbReference>
<sequence length="1402" mass="146731">MIFAASTHATTYEINSTEDAEVTVVVHGSGENAEWLVTTSLADGFCSLREAVVASNYQIEVDGCAAGTASNIIRLEEEETYLLTEGELVVGNGERIIITEDESTSPSTFTDTTEPLQAQIRFEMMLDAFEEPDGKVFPVISAAQQSRLFNIDPGGAMTLVNVVLEEGDASSDDGNGGLITANGPIVINENVTFQRGRATNGGALYLKEGSGVAFLNGARFEDNVATGVGSVIATDDTFVSSVIGYSFYMAGNSAQGGADAALIHIDGDEDSRVGLELINGTMTDNTGGAINVVTDNYTAILSNMTIAFNDGVALTLAETAFDDPANAEVTDHILHTVMVGNDGGACAGAGLDGSANPDAAARLLFTITDDSSCPLPEEQTEGTPVTNDPNGATADVFLGEGRRACGHVDFGGEQTGAGACPPMTAEALGGPYPGFLPNPEPSAVIGGDPMAPSLFDRGFPENVASVDQCETSDNRGNARGGAGGRCDIGSIEYLRAQAIADEIDLISGKSVLADVIANDLNDTTIDCARVSAPDECLTVVIQPERGSATVEVDGDGYPRIRYRPASRFQGVDQLRYEVHRDAFFGGTDIGTNQSEIANLVAEPASGLTESKSIGAQGGLMLLLLAVAGMIRRFPKLLPGLLLVAAAPAMAVDITVNSLRDDVVPIKNDGLCTLREALENASGAGSPDCAYGGQSEDRILLPAGEINLQSTLIIEGGSVVIEGKGVQDEDAGDDEETQTRILGNNTFRLFEAQAPQNSGQPGVTFRYLTLERGAATDNGQQNSGAGGVIITGGSVIFDRVAILDNHADTVGGVAFVRTNAGNKKLISFNRAYVRGNTAGISGGVLSTTPLSKEVVEVAMVDSTFENNSAAVEGGVIDANIAAGQLAVSNSTYVSNSAPEGAAMDLSDMIINATIANSTFLNNAGGGNGIELGNADIRLQLGNSIYFGSGDACSTDTTDPTPLYTSHYNAFSGAACAADTESDNQSGVGTTALSSSLTAAEGSAVDYVPPYLAMSDAANDIILVDKGNDEDALQSGTAQPKSCRTTDLRGISRTSGDGCDIGAFEYQQITAGDDEATNRALPDRRAAIDILENDLASDGAEIVYLEELDPRVFKSGVFWFEHAELDNNDPPVYQGTGFMYEQDADDPTLFVLDTAGTASEAVNGASIQFVWLYYNENRTGYDLKCGDPISQDVIDANPDLLEDGDVADECIVLFTPANTEVFNEGVCQAEADEPVVTAFLYGFEDSEGQMVQAGEEATVEVTITDKAPILEGKSVVNKRGNKVVFKLSAYDPDDPDAEFDWSKYFIHVRTEPSFAKEDEYGSAIDKGLIIDQETGTVTYLPDSNLSPFKDSFSLEVEDVLCDTTSTAATFTISYPSESASGGGGSAGALLLGAILLLLRRRFAA</sequence>
<dbReference type="EMBL" id="QYYA01000003">
    <property type="protein sequence ID" value="RJG17521.1"/>
    <property type="molecule type" value="Genomic_DNA"/>
</dbReference>
<reference evidence="3 4" key="1">
    <citation type="submission" date="2018-09" db="EMBL/GenBank/DDBJ databases">
        <title>Alcanivorax profundi sp. nov., isolated from 1000 m-depth seawater of the Mariana Trench.</title>
        <authorList>
            <person name="Liu J."/>
        </authorList>
    </citation>
    <scope>NUCLEOTIDE SEQUENCE [LARGE SCALE GENOMIC DNA]</scope>
    <source>
        <strain evidence="3 4">MTEO17</strain>
    </source>
</reference>
<organism evidence="3 4">
    <name type="scientific">Alcanivorax profundi</name>
    <dbReference type="NCBI Taxonomy" id="2338368"/>
    <lineage>
        <taxon>Bacteria</taxon>
        <taxon>Pseudomonadati</taxon>
        <taxon>Pseudomonadota</taxon>
        <taxon>Gammaproteobacteria</taxon>
        <taxon>Oceanospirillales</taxon>
        <taxon>Alcanivoracaceae</taxon>
        <taxon>Alcanivorax</taxon>
    </lineage>
</organism>
<feature type="compositionally biased region" description="Polar residues" evidence="1">
    <location>
        <begin position="381"/>
        <end position="390"/>
    </location>
</feature>
<name>A0A418XXF7_9GAMM</name>
<dbReference type="PANTHER" id="PTHR11319">
    <property type="entry name" value="G PROTEIN-COUPLED RECEPTOR-RELATED"/>
    <property type="match status" value="1"/>
</dbReference>
<proteinExistence type="predicted"/>
<dbReference type="Proteomes" id="UP000283734">
    <property type="component" value="Unassembled WGS sequence"/>
</dbReference>
<dbReference type="NCBIfam" id="NF041518">
    <property type="entry name" value="choice_anch_Q"/>
    <property type="match status" value="1"/>
</dbReference>
<dbReference type="InterPro" id="IPR011050">
    <property type="entry name" value="Pectin_lyase_fold/virulence"/>
</dbReference>
<evidence type="ECO:0000256" key="2">
    <source>
        <dbReference type="SAM" id="Phobius"/>
    </source>
</evidence>
<gene>
    <name evidence="3" type="ORF">D4A39_12500</name>
</gene>
<dbReference type="PANTHER" id="PTHR11319:SF35">
    <property type="entry name" value="OUTER MEMBRANE PROTEIN PMPC-RELATED"/>
    <property type="match status" value="1"/>
</dbReference>
<keyword evidence="2" id="KW-0812">Transmembrane</keyword>
<feature type="region of interest" description="Disordered" evidence="1">
    <location>
        <begin position="372"/>
        <end position="391"/>
    </location>
</feature>
<evidence type="ECO:0000256" key="1">
    <source>
        <dbReference type="SAM" id="MobiDB-lite"/>
    </source>
</evidence>
<evidence type="ECO:0000313" key="4">
    <source>
        <dbReference type="Proteomes" id="UP000283734"/>
    </source>
</evidence>
<dbReference type="InterPro" id="IPR059226">
    <property type="entry name" value="Choice_anch_Q_dom"/>
</dbReference>
<evidence type="ECO:0000313" key="3">
    <source>
        <dbReference type="EMBL" id="RJG17521.1"/>
    </source>
</evidence>
<accession>A0A418XXF7</accession>
<feature type="transmembrane region" description="Helical" evidence="2">
    <location>
        <begin position="1377"/>
        <end position="1396"/>
    </location>
</feature>
<protein>
    <recommendedName>
        <fullName evidence="5">CSLREA domain-containing protein</fullName>
    </recommendedName>
</protein>
<comment type="caution">
    <text evidence="3">The sequence shown here is derived from an EMBL/GenBank/DDBJ whole genome shotgun (WGS) entry which is preliminary data.</text>
</comment>